<organism evidence="2">
    <name type="scientific">Spathaspora passalidarum (strain NRRL Y-27907 / 11-Y1)</name>
    <dbReference type="NCBI Taxonomy" id="619300"/>
    <lineage>
        <taxon>Eukaryota</taxon>
        <taxon>Fungi</taxon>
        <taxon>Dikarya</taxon>
        <taxon>Ascomycota</taxon>
        <taxon>Saccharomycotina</taxon>
        <taxon>Pichiomycetes</taxon>
        <taxon>Debaryomycetaceae</taxon>
        <taxon>Spathaspora</taxon>
    </lineage>
</organism>
<proteinExistence type="predicted"/>
<name>G3AUH2_SPAPN</name>
<sequence>MSSNTSVLLEPNAKLIHLLPSNLQDLIQYETVYDIILQSLDTPTRLEVDVTYLKKQLLEREETIDKSILELTVDEDKSVILSMLYGSTFIQAIDIVLNKCIKYESKVNLQDYLRDPLQYKNLAKFTIIDQTVSERTITKLLLLLGFKLQNGILMEADSTGSDSQDAQGIEHNIDLDNWYCNCSEYQLQYTSNMKPIEITENRTLIEGFLSHSESIVLEPIPLCSHMLAILIILYNKEKLYSRIHR</sequence>
<dbReference type="GeneID" id="18874596"/>
<dbReference type="STRING" id="619300.G3AUH2"/>
<reference evidence="1 2" key="1">
    <citation type="journal article" date="2011" name="Proc. Natl. Acad. Sci. U.S.A.">
        <title>Comparative genomics of xylose-fermenting fungi for enhanced biofuel production.</title>
        <authorList>
            <person name="Wohlbach D.J."/>
            <person name="Kuo A."/>
            <person name="Sato T.K."/>
            <person name="Potts K.M."/>
            <person name="Salamov A.A."/>
            <person name="LaButti K.M."/>
            <person name="Sun H."/>
            <person name="Clum A."/>
            <person name="Pangilinan J.L."/>
            <person name="Lindquist E.A."/>
            <person name="Lucas S."/>
            <person name="Lapidus A."/>
            <person name="Jin M."/>
            <person name="Gunawan C."/>
            <person name="Balan V."/>
            <person name="Dale B.E."/>
            <person name="Jeffries T.W."/>
            <person name="Zinkel R."/>
            <person name="Barry K.W."/>
            <person name="Grigoriev I.V."/>
            <person name="Gasch A.P."/>
        </authorList>
    </citation>
    <scope>NUCLEOTIDE SEQUENCE [LARGE SCALE GENOMIC DNA]</scope>
    <source>
        <strain evidence="2">NRRL Y-27907 / 11-Y1</strain>
    </source>
</reference>
<dbReference type="KEGG" id="spaa:SPAPADRAFT_63103"/>
<gene>
    <name evidence="1" type="ORF">SPAPADRAFT_63103</name>
</gene>
<dbReference type="OMA" id="DMTNWYC"/>
<dbReference type="AlphaFoldDB" id="G3AUH2"/>
<dbReference type="HOGENOM" id="CLU_1134165_0_0_1"/>
<dbReference type="EMBL" id="GL996505">
    <property type="protein sequence ID" value="EGW30258.1"/>
    <property type="molecule type" value="Genomic_DNA"/>
</dbReference>
<evidence type="ECO:0000313" key="1">
    <source>
        <dbReference type="EMBL" id="EGW30258.1"/>
    </source>
</evidence>
<dbReference type="Proteomes" id="UP000000709">
    <property type="component" value="Unassembled WGS sequence"/>
</dbReference>
<evidence type="ECO:0000313" key="2">
    <source>
        <dbReference type="Proteomes" id="UP000000709"/>
    </source>
</evidence>
<dbReference type="InParanoid" id="G3AUH2"/>
<dbReference type="OrthoDB" id="4077205at2759"/>
<protein>
    <submittedName>
        <fullName evidence="1">Uncharacterized protein</fullName>
    </submittedName>
</protein>
<dbReference type="eggNOG" id="ENOG502RQEF">
    <property type="taxonomic scope" value="Eukaryota"/>
</dbReference>
<dbReference type="RefSeq" id="XP_007377229.1">
    <property type="nucleotide sequence ID" value="XM_007377167.1"/>
</dbReference>
<keyword evidence="2" id="KW-1185">Reference proteome</keyword>
<accession>G3AUH2</accession>